<evidence type="ECO:0000313" key="1">
    <source>
        <dbReference type="EMBL" id="MBC8176172.1"/>
    </source>
</evidence>
<organism evidence="1 2">
    <name type="scientific">Candidatus Desulfacyla euxinica</name>
    <dbReference type="NCBI Taxonomy" id="2841693"/>
    <lineage>
        <taxon>Bacteria</taxon>
        <taxon>Deltaproteobacteria</taxon>
        <taxon>Candidatus Desulfacyla</taxon>
    </lineage>
</organism>
<dbReference type="InterPro" id="IPR032587">
    <property type="entry name" value="DUF4911"/>
</dbReference>
<dbReference type="Pfam" id="PF16256">
    <property type="entry name" value="DUF4911"/>
    <property type="match status" value="1"/>
</dbReference>
<evidence type="ECO:0000313" key="2">
    <source>
        <dbReference type="Proteomes" id="UP000650524"/>
    </source>
</evidence>
<proteinExistence type="predicted"/>
<accession>A0A8J6MVW4</accession>
<comment type="caution">
    <text evidence="1">The sequence shown here is derived from an EMBL/GenBank/DDBJ whole genome shotgun (WGS) entry which is preliminary data.</text>
</comment>
<name>A0A8J6MVW4_9DELT</name>
<dbReference type="Proteomes" id="UP000650524">
    <property type="component" value="Unassembled WGS sequence"/>
</dbReference>
<protein>
    <submittedName>
        <fullName evidence="1">DUF4911 domain-containing protein</fullName>
    </submittedName>
</protein>
<reference evidence="1 2" key="1">
    <citation type="submission" date="2020-08" db="EMBL/GenBank/DDBJ databases">
        <title>Bridging the membrane lipid divide: bacteria of the FCB group superphylum have the potential to synthesize archaeal ether lipids.</title>
        <authorList>
            <person name="Villanueva L."/>
            <person name="Von Meijenfeldt F.A.B."/>
            <person name="Westbye A.B."/>
            <person name="Yadav S."/>
            <person name="Hopmans E.C."/>
            <person name="Dutilh B.E."/>
            <person name="Sinninghe Damste J.S."/>
        </authorList>
    </citation>
    <scope>NUCLEOTIDE SEQUENCE [LARGE SCALE GENOMIC DNA]</scope>
    <source>
        <strain evidence="1">NIOZ-UU27</strain>
    </source>
</reference>
<dbReference type="EMBL" id="JACNJD010000103">
    <property type="protein sequence ID" value="MBC8176172.1"/>
    <property type="molecule type" value="Genomic_DNA"/>
</dbReference>
<dbReference type="AlphaFoldDB" id="A0A8J6MVW4"/>
<gene>
    <name evidence="1" type="ORF">H8E19_02105</name>
</gene>
<sequence>MIGNQQSSIQPWVFHVDRREISYLRFTLESYDGMAAVTTLDPYTALIEVSIAPGCEEIVFELLDSLKNEEGLRIEKVSET</sequence>